<dbReference type="AlphaFoldDB" id="A0A6A2XMF6"/>
<dbReference type="GO" id="GO:0016491">
    <property type="term" value="F:oxidoreductase activity"/>
    <property type="evidence" value="ECO:0007669"/>
    <property type="project" value="InterPro"/>
</dbReference>
<dbReference type="PANTHER" id="PTHR32100">
    <property type="entry name" value="OMEGA-6 FATTY ACID DESATURASE, CHLOROPLASTIC"/>
    <property type="match status" value="1"/>
</dbReference>
<comment type="caution">
    <text evidence="2">The sequence shown here is derived from an EMBL/GenBank/DDBJ whole genome shotgun (WGS) entry which is preliminary data.</text>
</comment>
<dbReference type="InterPro" id="IPR012171">
    <property type="entry name" value="Fatty_acid_desaturase"/>
</dbReference>
<name>A0A6A2XMF6_HIBSY</name>
<sequence length="293" mass="31892">MMVVSSACKEGTKITMDNGKYVRYTPSKLKLWSTSTISSPSQALCVANSSFVSSLSSPTSNRNRSKFGSKIAASTLTATTNGHRRHHSNTSSLECDEELSRRNVAPLNGGAKYLNDTLGRFSSVRIQPTLGWPLYLMFNVAGRPYDGFAYHYNPYDPSITTANGCKSMYPMLVSTLRLQAVPSLGQGRKGQGAKGEGLCRFNIEELNTRGPYCTAKISPLEMTKAEMEQVEQDPEFVTLSRQFRQLLELRVAGSDGGLKRKEALLGLQIKEMTGSGIFAANGASETTATNSTN</sequence>
<gene>
    <name evidence="2" type="ORF">F3Y22_tig00116989pilonHSYRG00707</name>
</gene>
<dbReference type="GO" id="GO:0006629">
    <property type="term" value="P:lipid metabolic process"/>
    <property type="evidence" value="ECO:0007669"/>
    <property type="project" value="UniProtKB-KW"/>
</dbReference>
<evidence type="ECO:0000256" key="1">
    <source>
        <dbReference type="ARBA" id="ARBA00023098"/>
    </source>
</evidence>
<keyword evidence="1" id="KW-0443">Lipid metabolism</keyword>
<dbReference type="EMBL" id="VEPZ02001757">
    <property type="protein sequence ID" value="KAE8657607.1"/>
    <property type="molecule type" value="Genomic_DNA"/>
</dbReference>
<reference evidence="2" key="1">
    <citation type="submission" date="2019-09" db="EMBL/GenBank/DDBJ databases">
        <title>Draft genome information of white flower Hibiscus syriacus.</title>
        <authorList>
            <person name="Kim Y.-M."/>
        </authorList>
    </citation>
    <scope>NUCLEOTIDE SEQUENCE [LARGE SCALE GENOMIC DNA]</scope>
    <source>
        <strain evidence="2">YM2019G1</strain>
    </source>
</reference>
<evidence type="ECO:0000313" key="3">
    <source>
        <dbReference type="Proteomes" id="UP000436088"/>
    </source>
</evidence>
<protein>
    <submittedName>
        <fullName evidence="2">Uncharacterized protein</fullName>
    </submittedName>
</protein>
<organism evidence="2 3">
    <name type="scientific">Hibiscus syriacus</name>
    <name type="common">Rose of Sharon</name>
    <dbReference type="NCBI Taxonomy" id="106335"/>
    <lineage>
        <taxon>Eukaryota</taxon>
        <taxon>Viridiplantae</taxon>
        <taxon>Streptophyta</taxon>
        <taxon>Embryophyta</taxon>
        <taxon>Tracheophyta</taxon>
        <taxon>Spermatophyta</taxon>
        <taxon>Magnoliopsida</taxon>
        <taxon>eudicotyledons</taxon>
        <taxon>Gunneridae</taxon>
        <taxon>Pentapetalae</taxon>
        <taxon>rosids</taxon>
        <taxon>malvids</taxon>
        <taxon>Malvales</taxon>
        <taxon>Malvaceae</taxon>
        <taxon>Malvoideae</taxon>
        <taxon>Hibiscus</taxon>
    </lineage>
</organism>
<proteinExistence type="predicted"/>
<accession>A0A6A2XMF6</accession>
<keyword evidence="3" id="KW-1185">Reference proteome</keyword>
<evidence type="ECO:0000313" key="2">
    <source>
        <dbReference type="EMBL" id="KAE8657607.1"/>
    </source>
</evidence>
<dbReference type="Proteomes" id="UP000436088">
    <property type="component" value="Unassembled WGS sequence"/>
</dbReference>